<dbReference type="EMBL" id="MAAX01000011">
    <property type="protein sequence ID" value="OUS21608.1"/>
    <property type="molecule type" value="Genomic_DNA"/>
</dbReference>
<feature type="transmembrane region" description="Helical" evidence="6">
    <location>
        <begin position="12"/>
        <end position="29"/>
    </location>
</feature>
<comment type="subcellular location">
    <subcellularLocation>
        <location evidence="1">Cell membrane</location>
        <topology evidence="1">Multi-pass membrane protein</topology>
    </subcellularLocation>
</comment>
<dbReference type="Pfam" id="PF03706">
    <property type="entry name" value="LPG_synthase_TM"/>
    <property type="match status" value="1"/>
</dbReference>
<keyword evidence="2" id="KW-1003">Cell membrane</keyword>
<dbReference type="RefSeq" id="WP_303685405.1">
    <property type="nucleotide sequence ID" value="NZ_CAJXYO010000088.1"/>
</dbReference>
<protein>
    <submittedName>
        <fullName evidence="7">Uncharacterized protein</fullName>
    </submittedName>
</protein>
<dbReference type="Proteomes" id="UP000196102">
    <property type="component" value="Unassembled WGS sequence"/>
</dbReference>
<feature type="transmembrane region" description="Helical" evidence="6">
    <location>
        <begin position="126"/>
        <end position="150"/>
    </location>
</feature>
<organism evidence="7 8">
    <name type="scientific">Nonlabens dokdonensis</name>
    <dbReference type="NCBI Taxonomy" id="328515"/>
    <lineage>
        <taxon>Bacteria</taxon>
        <taxon>Pseudomonadati</taxon>
        <taxon>Bacteroidota</taxon>
        <taxon>Flavobacteriia</taxon>
        <taxon>Flavobacteriales</taxon>
        <taxon>Flavobacteriaceae</taxon>
        <taxon>Nonlabens</taxon>
    </lineage>
</organism>
<keyword evidence="4 6" id="KW-1133">Transmembrane helix</keyword>
<dbReference type="InterPro" id="IPR022791">
    <property type="entry name" value="L-PG_synthase/AglD"/>
</dbReference>
<keyword evidence="5 6" id="KW-0472">Membrane</keyword>
<sequence length="303" mass="35030">MSIALHKSKQFFAPLLKMCIIALCVYLLYNQWMERPLRLSTFTDLLNKLPWWSLPALLLFSLSSWMIESKKWQFLIKEFYKLRFRESVLQNLTAQAASFITPFRAGEFALKSTFFKKELRKKILSSILAGNLAQMAVTTVLGISGVLFYIKNQSPESVFLLIFSSVMMCLLALILYLWISKKWQSGILNTQKWAKVLIFSFLRYVLFASNWLIVLILLDYEASLFIIIRNITIYYLLVSIIPVIQLFDIALKWTVASYIFNGNLYNTESILFATTIIWITNSIFPTVLGCAILPFQKLKIATS</sequence>
<evidence type="ECO:0000256" key="5">
    <source>
        <dbReference type="ARBA" id="ARBA00023136"/>
    </source>
</evidence>
<evidence type="ECO:0000256" key="1">
    <source>
        <dbReference type="ARBA" id="ARBA00004651"/>
    </source>
</evidence>
<accession>A0A1Z8BGB2</accession>
<feature type="transmembrane region" description="Helical" evidence="6">
    <location>
        <begin position="270"/>
        <end position="295"/>
    </location>
</feature>
<dbReference type="PANTHER" id="PTHR39087:SF2">
    <property type="entry name" value="UPF0104 MEMBRANE PROTEIN MJ1595"/>
    <property type="match status" value="1"/>
</dbReference>
<feature type="transmembrane region" description="Helical" evidence="6">
    <location>
        <begin position="49"/>
        <end position="67"/>
    </location>
</feature>
<feature type="transmembrane region" description="Helical" evidence="6">
    <location>
        <begin position="199"/>
        <end position="220"/>
    </location>
</feature>
<feature type="transmembrane region" description="Helical" evidence="6">
    <location>
        <begin position="157"/>
        <end position="179"/>
    </location>
</feature>
<reference evidence="8" key="1">
    <citation type="journal article" date="2017" name="Proc. Natl. Acad. Sci. U.S.A.">
        <title>Simulation of Deepwater Horizon oil plume reveals substrate specialization within a complex community of hydrocarbon-degraders.</title>
        <authorList>
            <person name="Hu P."/>
            <person name="Dubinsky E.A."/>
            <person name="Probst A.J."/>
            <person name="Wang J."/>
            <person name="Sieber C.M.K."/>
            <person name="Tom L.M."/>
            <person name="Gardinali P."/>
            <person name="Banfield J.F."/>
            <person name="Atlas R.M."/>
            <person name="Andersen G.L."/>
        </authorList>
    </citation>
    <scope>NUCLEOTIDE SEQUENCE [LARGE SCALE GENOMIC DNA]</scope>
</reference>
<comment type="caution">
    <text evidence="7">The sequence shown here is derived from an EMBL/GenBank/DDBJ whole genome shotgun (WGS) entry which is preliminary data.</text>
</comment>
<keyword evidence="3 6" id="KW-0812">Transmembrane</keyword>
<proteinExistence type="predicted"/>
<evidence type="ECO:0000256" key="2">
    <source>
        <dbReference type="ARBA" id="ARBA00022475"/>
    </source>
</evidence>
<dbReference type="AlphaFoldDB" id="A0A1Z8BGB2"/>
<gene>
    <name evidence="7" type="ORF">A9Q93_00480</name>
</gene>
<evidence type="ECO:0000256" key="6">
    <source>
        <dbReference type="SAM" id="Phobius"/>
    </source>
</evidence>
<evidence type="ECO:0000313" key="7">
    <source>
        <dbReference type="EMBL" id="OUS21608.1"/>
    </source>
</evidence>
<evidence type="ECO:0000256" key="3">
    <source>
        <dbReference type="ARBA" id="ARBA00022692"/>
    </source>
</evidence>
<feature type="transmembrane region" description="Helical" evidence="6">
    <location>
        <begin position="232"/>
        <end position="250"/>
    </location>
</feature>
<evidence type="ECO:0000313" key="8">
    <source>
        <dbReference type="Proteomes" id="UP000196102"/>
    </source>
</evidence>
<evidence type="ECO:0000256" key="4">
    <source>
        <dbReference type="ARBA" id="ARBA00022989"/>
    </source>
</evidence>
<name>A0A1Z8BGB2_9FLAO</name>
<dbReference type="GO" id="GO:0005886">
    <property type="term" value="C:plasma membrane"/>
    <property type="evidence" value="ECO:0007669"/>
    <property type="project" value="UniProtKB-SubCell"/>
</dbReference>
<dbReference type="PANTHER" id="PTHR39087">
    <property type="entry name" value="UPF0104 MEMBRANE PROTEIN MJ1595"/>
    <property type="match status" value="1"/>
</dbReference>